<organism evidence="1 2">
    <name type="scientific">Intestinimonas massiliensis</name>
    <name type="common">ex Afouda et al. 2020</name>
    <dbReference type="NCBI Taxonomy" id="1673721"/>
    <lineage>
        <taxon>Bacteria</taxon>
        <taxon>Bacillati</taxon>
        <taxon>Bacillota</taxon>
        <taxon>Clostridia</taxon>
        <taxon>Eubacteriales</taxon>
        <taxon>Intestinimonas</taxon>
    </lineage>
</organism>
<accession>A0AAW5JQG3</accession>
<dbReference type="PANTHER" id="PTHR38455:SF1">
    <property type="entry name" value="DUF951 DOMAIN-CONTAINING PROTEIN"/>
    <property type="match status" value="1"/>
</dbReference>
<dbReference type="RefSeq" id="WP_256303670.1">
    <property type="nucleotide sequence ID" value="NZ_JALEQM010000067.1"/>
</dbReference>
<dbReference type="PANTHER" id="PTHR38455">
    <property type="entry name" value="HYPOTHETICAL CYTOSOLIC PROTEIN"/>
    <property type="match status" value="1"/>
</dbReference>
<dbReference type="InterPro" id="IPR009296">
    <property type="entry name" value="DUF951"/>
</dbReference>
<evidence type="ECO:0000313" key="2">
    <source>
        <dbReference type="Proteomes" id="UP001204562"/>
    </source>
</evidence>
<name>A0AAW5JQG3_9FIRM</name>
<proteinExistence type="predicted"/>
<dbReference type="AlphaFoldDB" id="A0AAW5JQG3"/>
<reference evidence="1" key="1">
    <citation type="submission" date="2022-06" db="EMBL/GenBank/DDBJ databases">
        <title>Isolation of gut microbiota from human fecal samples.</title>
        <authorList>
            <person name="Pamer E.G."/>
            <person name="Barat B."/>
            <person name="Waligurski E."/>
            <person name="Medina S."/>
            <person name="Paddock L."/>
            <person name="Mostad J."/>
        </authorList>
    </citation>
    <scope>NUCLEOTIDE SEQUENCE</scope>
    <source>
        <strain evidence="1">DFI.9.91</strain>
    </source>
</reference>
<dbReference type="PIRSF" id="PIRSF037263">
    <property type="entry name" value="DUF951_bac"/>
    <property type="match status" value="1"/>
</dbReference>
<dbReference type="EMBL" id="JANFYS010000011">
    <property type="protein sequence ID" value="MCQ4770154.1"/>
    <property type="molecule type" value="Genomic_DNA"/>
</dbReference>
<sequence>MDVRVGDVLELKKEHPCGSKSWKVLRVGMDFRMKCEGCGHELMLPRSKVEKSIKKIKRPGEAES</sequence>
<evidence type="ECO:0000313" key="1">
    <source>
        <dbReference type="EMBL" id="MCQ4770154.1"/>
    </source>
</evidence>
<comment type="caution">
    <text evidence="1">The sequence shown here is derived from an EMBL/GenBank/DDBJ whole genome shotgun (WGS) entry which is preliminary data.</text>
</comment>
<dbReference type="Pfam" id="PF06107">
    <property type="entry name" value="DUF951"/>
    <property type="match status" value="1"/>
</dbReference>
<protein>
    <submittedName>
        <fullName evidence="1">DUF951 domain-containing protein</fullName>
    </submittedName>
</protein>
<dbReference type="Proteomes" id="UP001204562">
    <property type="component" value="Unassembled WGS sequence"/>
</dbReference>
<gene>
    <name evidence="1" type="ORF">NE579_06695</name>
</gene>